<sequence length="175" mass="18269">MRIRLAAATALLVTCLPAPAGHASAPPDQCAVDSDRALAAQLARHPGGTRVDSNTVAYDDGALSVNVFPASCESFDGLGDCDSGVACFWARSRYQGTQWVLSGKDRWVELRAGRFGSAHNNHTGDLLLRGTRDGATVKVYGPDTGSADTLRRGARGPVGGLGWACLRARASRGCA</sequence>
<feature type="signal peptide" evidence="1">
    <location>
        <begin position="1"/>
        <end position="20"/>
    </location>
</feature>
<evidence type="ECO:0000313" key="2">
    <source>
        <dbReference type="EMBL" id="MFD1933955.1"/>
    </source>
</evidence>
<evidence type="ECO:0000313" key="3">
    <source>
        <dbReference type="Proteomes" id="UP001597368"/>
    </source>
</evidence>
<protein>
    <submittedName>
        <fullName evidence="2">Uncharacterized protein</fullName>
    </submittedName>
</protein>
<proteinExistence type="predicted"/>
<keyword evidence="3" id="KW-1185">Reference proteome</keyword>
<accession>A0ABW4SYM3</accession>
<dbReference type="Proteomes" id="UP001597368">
    <property type="component" value="Unassembled WGS sequence"/>
</dbReference>
<feature type="chain" id="PRO_5046951758" evidence="1">
    <location>
        <begin position="21"/>
        <end position="175"/>
    </location>
</feature>
<name>A0ABW4SYM3_9ACTN</name>
<organism evidence="2 3">
    <name type="scientific">Nonomuraea mangrovi</name>
    <dbReference type="NCBI Taxonomy" id="2316207"/>
    <lineage>
        <taxon>Bacteria</taxon>
        <taxon>Bacillati</taxon>
        <taxon>Actinomycetota</taxon>
        <taxon>Actinomycetes</taxon>
        <taxon>Streptosporangiales</taxon>
        <taxon>Streptosporangiaceae</taxon>
        <taxon>Nonomuraea</taxon>
    </lineage>
</organism>
<gene>
    <name evidence="2" type="ORF">ACFSKW_21045</name>
</gene>
<dbReference type="RefSeq" id="WP_379574004.1">
    <property type="nucleotide sequence ID" value="NZ_JBHUFV010000033.1"/>
</dbReference>
<dbReference type="EMBL" id="JBHUFV010000033">
    <property type="protein sequence ID" value="MFD1933955.1"/>
    <property type="molecule type" value="Genomic_DNA"/>
</dbReference>
<keyword evidence="1" id="KW-0732">Signal</keyword>
<comment type="caution">
    <text evidence="2">The sequence shown here is derived from an EMBL/GenBank/DDBJ whole genome shotgun (WGS) entry which is preliminary data.</text>
</comment>
<evidence type="ECO:0000256" key="1">
    <source>
        <dbReference type="SAM" id="SignalP"/>
    </source>
</evidence>
<reference evidence="3" key="1">
    <citation type="journal article" date="2019" name="Int. J. Syst. Evol. Microbiol.">
        <title>The Global Catalogue of Microorganisms (GCM) 10K type strain sequencing project: providing services to taxonomists for standard genome sequencing and annotation.</title>
        <authorList>
            <consortium name="The Broad Institute Genomics Platform"/>
            <consortium name="The Broad Institute Genome Sequencing Center for Infectious Disease"/>
            <person name="Wu L."/>
            <person name="Ma J."/>
        </authorList>
    </citation>
    <scope>NUCLEOTIDE SEQUENCE [LARGE SCALE GENOMIC DNA]</scope>
    <source>
        <strain evidence="3">ICMP 6774ER</strain>
    </source>
</reference>